<dbReference type="Pfam" id="PF01266">
    <property type="entry name" value="DAO"/>
    <property type="match status" value="1"/>
</dbReference>
<dbReference type="PROSITE" id="PS50835">
    <property type="entry name" value="IG_LIKE"/>
    <property type="match status" value="1"/>
</dbReference>
<protein>
    <submittedName>
        <fullName evidence="3">Sarcosine dehydrogenase [Sorex araneus]</fullName>
    </submittedName>
</protein>
<dbReference type="InterPro" id="IPR036188">
    <property type="entry name" value="FAD/NAD-bd_sf"/>
</dbReference>
<dbReference type="InterPro" id="IPR027266">
    <property type="entry name" value="TrmE/GcvT-like"/>
</dbReference>
<dbReference type="SUPFAM" id="SSF103025">
    <property type="entry name" value="Folate-binding domain"/>
    <property type="match status" value="1"/>
</dbReference>
<dbReference type="Gene3D" id="2.40.30.110">
    <property type="entry name" value="Aminomethyltransferase beta-barrel domains"/>
    <property type="match status" value="1"/>
</dbReference>
<proteinExistence type="inferred from homology"/>
<dbReference type="SUPFAM" id="SSF101790">
    <property type="entry name" value="Aminomethyltransferase beta-barrel domain"/>
    <property type="match status" value="1"/>
</dbReference>
<gene>
    <name evidence="3" type="primary">SARDH</name>
</gene>
<dbReference type="InterPro" id="IPR032503">
    <property type="entry name" value="FAO_M"/>
</dbReference>
<feature type="domain" description="Ig-like" evidence="2">
    <location>
        <begin position="554"/>
        <end position="640"/>
    </location>
</feature>
<dbReference type="GO" id="GO:0005739">
    <property type="term" value="C:mitochondrion"/>
    <property type="evidence" value="ECO:0007669"/>
    <property type="project" value="TreeGrafter"/>
</dbReference>
<dbReference type="SUPFAM" id="SSF54373">
    <property type="entry name" value="FAD-linked reductases, C-terminal domain"/>
    <property type="match status" value="1"/>
</dbReference>
<dbReference type="PANTHER" id="PTHR43757">
    <property type="entry name" value="AMINOMETHYLTRANSFERASE"/>
    <property type="match status" value="1"/>
</dbReference>
<dbReference type="Pfam" id="PF08669">
    <property type="entry name" value="GCV_T_C"/>
    <property type="match status" value="1"/>
</dbReference>
<dbReference type="AlphaFoldDB" id="A0A0K2UKU2"/>
<dbReference type="PANTHER" id="PTHR43757:SF11">
    <property type="entry name" value="SARCOSINE DEHYDROGENASE"/>
    <property type="match status" value="1"/>
</dbReference>
<dbReference type="InterPro" id="IPR028896">
    <property type="entry name" value="GcvT/YgfZ/DmdA"/>
</dbReference>
<dbReference type="InterPro" id="IPR007110">
    <property type="entry name" value="Ig-like_dom"/>
</dbReference>
<name>A0A0K2UKU2_LEPSM</name>
<dbReference type="InterPro" id="IPR006222">
    <property type="entry name" value="GCVT_N"/>
</dbReference>
<dbReference type="InterPro" id="IPR013977">
    <property type="entry name" value="GcvT_C"/>
</dbReference>
<dbReference type="FunFam" id="3.50.50.60:FF:000769">
    <property type="entry name" value="Sarcosine dehydrogenase"/>
    <property type="match status" value="1"/>
</dbReference>
<organism evidence="3">
    <name type="scientific">Lepeophtheirus salmonis</name>
    <name type="common">Salmon louse</name>
    <name type="synonym">Caligus salmonis</name>
    <dbReference type="NCBI Taxonomy" id="72036"/>
    <lineage>
        <taxon>Eukaryota</taxon>
        <taxon>Metazoa</taxon>
        <taxon>Ecdysozoa</taxon>
        <taxon>Arthropoda</taxon>
        <taxon>Crustacea</taxon>
        <taxon>Multicrustacea</taxon>
        <taxon>Hexanauplia</taxon>
        <taxon>Copepoda</taxon>
        <taxon>Siphonostomatoida</taxon>
        <taxon>Caligidae</taxon>
        <taxon>Lepeophtheirus</taxon>
    </lineage>
</organism>
<reference evidence="3" key="1">
    <citation type="submission" date="2014-05" db="EMBL/GenBank/DDBJ databases">
        <authorList>
            <person name="Chronopoulou M."/>
        </authorList>
    </citation>
    <scope>NUCLEOTIDE SEQUENCE</scope>
    <source>
        <tissue evidence="3">Whole organism</tissue>
    </source>
</reference>
<dbReference type="Pfam" id="PF16350">
    <property type="entry name" value="FAO_M"/>
    <property type="match status" value="1"/>
</dbReference>
<dbReference type="Gene3D" id="3.30.9.10">
    <property type="entry name" value="D-Amino Acid Oxidase, subunit A, domain 2"/>
    <property type="match status" value="1"/>
</dbReference>
<dbReference type="InterPro" id="IPR006076">
    <property type="entry name" value="FAD-dep_OxRdtase"/>
</dbReference>
<dbReference type="Gene3D" id="3.30.1360.120">
    <property type="entry name" value="Probable tRNA modification gtpase trme, domain 1"/>
    <property type="match status" value="1"/>
</dbReference>
<dbReference type="EMBL" id="HACA01021498">
    <property type="protein sequence ID" value="CDW38859.1"/>
    <property type="molecule type" value="Transcribed_RNA"/>
</dbReference>
<evidence type="ECO:0000259" key="2">
    <source>
        <dbReference type="PROSITE" id="PS50835"/>
    </source>
</evidence>
<sequence>MVGIETPLVVMKHAYVTTDRIEGIERYPNIRDHDLSIYLKLQGDALHIGGYENNPIILDKLDEEFSFGLYDLDWDVFGIHLENAIERLPALEMVGIKSTICGPESFTPDHKPIMGEDPRVRGYFHGNGFNSAGMMFGGGCGDQLAAWIINGRPELDMYSFDIRRFCPETTKYSKWVVERSHEAYVKNYANVFVHDQPLAGRNIKKDPFHDVLEADGCFFEERFGWERPGWFYDEPTTVRKYDYYGAYGKEKECDYSYIQHLEKDYTYDFPDNHNEIRNECWAARNTAALFNMTYFGKFYLFGPDAREAANWIFSQNLDSSPTNKVIYSCMLNKDAKIEADLTVSPLHSSIHFGPKFQGEGFYIVTSGGSAGHNKTHMLKAIQDKSFNVQLLDISRNIGILSLQGPFSRDILKIASNNEDDWTNESFPVSSQKEIDIQGIKVRALRVSFVGEMGWELHIPNKDCVQIYNILHETGKKFGMVNAGFRALDSLSIEKGYPHWHQEIRMDDSPIEAGLLFSCKLNSDTDFLGKTKLVEEKKLGAPLKRKCCFTLDESPEVFLLGNEAIIRNGEVVGFIRRADFAFHLGCPIAYGYVKNSNDKKVTIKWLKEGSYEVERIGEKHRATLHIKSPFDIENERIKGLYGTAEGDQPTDTGAVIL</sequence>
<comment type="similarity">
    <text evidence="1">Belongs to the GcvT family.</text>
</comment>
<evidence type="ECO:0000256" key="1">
    <source>
        <dbReference type="ARBA" id="ARBA00008609"/>
    </source>
</evidence>
<accession>A0A0K2UKU2</accession>
<dbReference type="OrthoDB" id="498204at2759"/>
<dbReference type="Pfam" id="PF01571">
    <property type="entry name" value="GCV_T"/>
    <property type="match status" value="1"/>
</dbReference>
<dbReference type="Gene3D" id="3.30.70.1400">
    <property type="entry name" value="Aminomethyltransferase beta-barrel domains"/>
    <property type="match status" value="1"/>
</dbReference>
<evidence type="ECO:0000313" key="3">
    <source>
        <dbReference type="EMBL" id="CDW38859.1"/>
    </source>
</evidence>
<dbReference type="FunFam" id="2.40.30.110:FF:000008">
    <property type="entry name" value="Sarcosine dehydrogenase"/>
    <property type="match status" value="1"/>
</dbReference>
<dbReference type="Gene3D" id="3.50.50.60">
    <property type="entry name" value="FAD/NAD(P)-binding domain"/>
    <property type="match status" value="1"/>
</dbReference>
<dbReference type="InterPro" id="IPR029043">
    <property type="entry name" value="GcvT/YgfZ_C"/>
</dbReference>